<dbReference type="PRINTS" id="PR00723">
    <property type="entry name" value="SUBTILISIN"/>
</dbReference>
<comment type="caution">
    <text evidence="21">The sequence shown here is derived from an EMBL/GenBank/DDBJ whole genome shotgun (WGS) entry which is preliminary data.</text>
</comment>
<accession>A0A917A4P6</accession>
<dbReference type="RefSeq" id="WP_068990304.1">
    <property type="nucleotide sequence ID" value="NZ_BMJN01000001.1"/>
</dbReference>
<dbReference type="Gene3D" id="2.60.40.1710">
    <property type="entry name" value="Subtilisin-like superfamily"/>
    <property type="match status" value="1"/>
</dbReference>
<feature type="transmembrane region" description="Helical" evidence="14">
    <location>
        <begin position="2065"/>
        <end position="2083"/>
    </location>
</feature>
<evidence type="ECO:0000256" key="1">
    <source>
        <dbReference type="ARBA" id="ARBA00011073"/>
    </source>
</evidence>
<dbReference type="Pfam" id="PF00746">
    <property type="entry name" value="Gram_pos_anchor"/>
    <property type="match status" value="1"/>
</dbReference>
<reference evidence="21" key="1">
    <citation type="journal article" date="2014" name="Int. J. Syst. Evol. Microbiol.">
        <title>Complete genome sequence of Corynebacterium casei LMG S-19264T (=DSM 44701T), isolated from a smear-ripened cheese.</title>
        <authorList>
            <consortium name="US DOE Joint Genome Institute (JGI-PGF)"/>
            <person name="Walter F."/>
            <person name="Albersmeier A."/>
            <person name="Kalinowski J."/>
            <person name="Ruckert C."/>
        </authorList>
    </citation>
    <scope>NUCLEOTIDE SEQUENCE</scope>
    <source>
        <strain evidence="21">CGMCC 1.15533</strain>
    </source>
</reference>
<dbReference type="Gene3D" id="1.20.120.1850">
    <property type="entry name" value="Ebh helix bundles repeating unit (S and A modules)"/>
    <property type="match status" value="1"/>
</dbReference>
<evidence type="ECO:0000256" key="13">
    <source>
        <dbReference type="SAM" id="MobiDB-lite"/>
    </source>
</evidence>
<evidence type="ECO:0000259" key="17">
    <source>
        <dbReference type="Pfam" id="PF00746"/>
    </source>
</evidence>
<dbReference type="Proteomes" id="UP000660801">
    <property type="component" value="Unassembled WGS sequence"/>
</dbReference>
<dbReference type="PROSITE" id="PS00137">
    <property type="entry name" value="SUBTILASE_HIS"/>
    <property type="match status" value="1"/>
</dbReference>
<keyword evidence="14" id="KW-1133">Transmembrane helix</keyword>
<dbReference type="InterPro" id="IPR034216">
    <property type="entry name" value="C5a_Peptidase"/>
</dbReference>
<keyword evidence="22" id="KW-1185">Reference proteome</keyword>
<dbReference type="Gene3D" id="1.20.5.420">
    <property type="entry name" value="Immunoglobulin FC, subunit C"/>
    <property type="match status" value="2"/>
</dbReference>
<comment type="similarity">
    <text evidence="1 11 12">Belongs to the peptidase S8 family.</text>
</comment>
<dbReference type="Pfam" id="PF04650">
    <property type="entry name" value="YSIRK_signal"/>
    <property type="match status" value="1"/>
</dbReference>
<dbReference type="Gene3D" id="2.60.40.10">
    <property type="entry name" value="Immunoglobulins"/>
    <property type="match status" value="1"/>
</dbReference>
<evidence type="ECO:0000256" key="12">
    <source>
        <dbReference type="RuleBase" id="RU003355"/>
    </source>
</evidence>
<keyword evidence="2" id="KW-0134">Cell wall</keyword>
<proteinExistence type="inferred from homology"/>
<reference evidence="21" key="2">
    <citation type="submission" date="2020-09" db="EMBL/GenBank/DDBJ databases">
        <authorList>
            <person name="Sun Q."/>
            <person name="Zhou Y."/>
        </authorList>
    </citation>
    <scope>NUCLEOTIDE SEQUENCE</scope>
    <source>
        <strain evidence="21">CGMCC 1.15533</strain>
    </source>
</reference>
<evidence type="ECO:0000256" key="4">
    <source>
        <dbReference type="ARBA" id="ARBA00022670"/>
    </source>
</evidence>
<dbReference type="InterPro" id="IPR023828">
    <property type="entry name" value="Peptidase_S8_Ser-AS"/>
</dbReference>
<feature type="region of interest" description="Disordered" evidence="13">
    <location>
        <begin position="51"/>
        <end position="79"/>
    </location>
</feature>
<dbReference type="EMBL" id="BMJN01000001">
    <property type="protein sequence ID" value="GGE23391.1"/>
    <property type="molecule type" value="Genomic_DNA"/>
</dbReference>
<keyword evidence="9" id="KW-0572">Peptidoglycan-anchor</keyword>
<feature type="domain" description="PA" evidence="18">
    <location>
        <begin position="386"/>
        <end position="462"/>
    </location>
</feature>
<dbReference type="InterPro" id="IPR000209">
    <property type="entry name" value="Peptidase_S8/S53_dom"/>
</dbReference>
<organism evidence="21 22">
    <name type="scientific">Streptococcus himalayensis</name>
    <dbReference type="NCBI Taxonomy" id="1888195"/>
    <lineage>
        <taxon>Bacteria</taxon>
        <taxon>Bacillati</taxon>
        <taxon>Bacillota</taxon>
        <taxon>Bacilli</taxon>
        <taxon>Lactobacillales</taxon>
        <taxon>Streptococcaceae</taxon>
        <taxon>Streptococcus</taxon>
    </lineage>
</organism>
<evidence type="ECO:0000313" key="21">
    <source>
        <dbReference type="EMBL" id="GGE23391.1"/>
    </source>
</evidence>
<name>A0A917A4P6_9STRE</name>
<dbReference type="PROSITE" id="PS00138">
    <property type="entry name" value="SUBTILASE_SER"/>
    <property type="match status" value="1"/>
</dbReference>
<feature type="compositionally biased region" description="Low complexity" evidence="13">
    <location>
        <begin position="62"/>
        <end position="74"/>
    </location>
</feature>
<keyword evidence="6" id="KW-0677">Repeat</keyword>
<dbReference type="InterPro" id="IPR023827">
    <property type="entry name" value="Peptidase_S8_Asp-AS"/>
</dbReference>
<keyword evidence="8 11" id="KW-0720">Serine protease</keyword>
<evidence type="ECO:0000256" key="14">
    <source>
        <dbReference type="SAM" id="Phobius"/>
    </source>
</evidence>
<evidence type="ECO:0000256" key="5">
    <source>
        <dbReference type="ARBA" id="ARBA00022729"/>
    </source>
</evidence>
<dbReference type="InterPro" id="IPR010435">
    <property type="entry name" value="C5a/SBT2-like_Fn3"/>
</dbReference>
<evidence type="ECO:0000256" key="9">
    <source>
        <dbReference type="ARBA" id="ARBA00023088"/>
    </source>
</evidence>
<dbReference type="PROSITE" id="PS51892">
    <property type="entry name" value="SUBTILASE"/>
    <property type="match status" value="1"/>
</dbReference>
<dbReference type="SUPFAM" id="SSF52743">
    <property type="entry name" value="Subtilisin-like"/>
    <property type="match status" value="1"/>
</dbReference>
<dbReference type="Pfam" id="PF07554">
    <property type="entry name" value="FIVAR"/>
    <property type="match status" value="11"/>
</dbReference>
<feature type="active site" description="Charge relay system" evidence="10 11">
    <location>
        <position position="199"/>
    </location>
</feature>
<dbReference type="OrthoDB" id="9798386at2"/>
<evidence type="ECO:0000256" key="3">
    <source>
        <dbReference type="ARBA" id="ARBA00022525"/>
    </source>
</evidence>
<dbReference type="Gene3D" id="3.40.50.200">
    <property type="entry name" value="Peptidase S8/S53 domain"/>
    <property type="match status" value="1"/>
</dbReference>
<dbReference type="InterPro" id="IPR015500">
    <property type="entry name" value="Peptidase_S8_subtilisin-rel"/>
</dbReference>
<feature type="active site" description="Charge relay system" evidence="10 11">
    <location>
        <position position="133"/>
    </location>
</feature>
<dbReference type="Pfam" id="PF02225">
    <property type="entry name" value="PA"/>
    <property type="match status" value="1"/>
</dbReference>
<evidence type="ECO:0000256" key="10">
    <source>
        <dbReference type="PIRSR" id="PIRSR615500-1"/>
    </source>
</evidence>
<dbReference type="PROSITE" id="PS00136">
    <property type="entry name" value="SUBTILASE_ASP"/>
    <property type="match status" value="1"/>
</dbReference>
<dbReference type="GO" id="GO:0016020">
    <property type="term" value="C:membrane"/>
    <property type="evidence" value="ECO:0007669"/>
    <property type="project" value="InterPro"/>
</dbReference>
<feature type="active site" description="Charge relay system" evidence="10 11">
    <location>
        <position position="527"/>
    </location>
</feature>
<gene>
    <name evidence="21" type="ORF">GCM10011510_00570</name>
</gene>
<feature type="chain" id="PRO_5037434024" description="C5a peptidase" evidence="15">
    <location>
        <begin position="34"/>
        <end position="2090"/>
    </location>
</feature>
<evidence type="ECO:0000256" key="15">
    <source>
        <dbReference type="SAM" id="SignalP"/>
    </source>
</evidence>
<dbReference type="Gene3D" id="3.50.30.30">
    <property type="match status" value="1"/>
</dbReference>
<keyword evidence="3" id="KW-0964">Secreted</keyword>
<evidence type="ECO:0000259" key="18">
    <source>
        <dbReference type="Pfam" id="PF02225"/>
    </source>
</evidence>
<evidence type="ECO:0000259" key="19">
    <source>
        <dbReference type="Pfam" id="PF04650"/>
    </source>
</evidence>
<dbReference type="GO" id="GO:0004252">
    <property type="term" value="F:serine-type endopeptidase activity"/>
    <property type="evidence" value="ECO:0007669"/>
    <property type="project" value="UniProtKB-UniRule"/>
</dbReference>
<dbReference type="InterPro" id="IPR046450">
    <property type="entry name" value="PA_dom_sf"/>
</dbReference>
<sequence length="2090" mass="225345">MKQQRFSLRKYKLGLASVLLGLAIFSAGHPVFADELATSFANEEIVSNSAEITSPSADIRQPETATPELTPPATNLEAPVPVSDTTALTTRTTVEEPTATAAPLSNSSNELIHVPPVWKEGYKGQGTVVAVIDSGLDVEHDVLHLSDSSTAKYKDQAAFEAVKKAAGISYGNWYNDKVIFGYNYMESNSNIKEAEEGSHGMHVAGIAVGNPTKPDSSGEYIYGVAPEAQLMFMRVFSDTNKGTDAPLYVRAIEDAVKLGADSINLSLGGANGSLINVGPALDAAIDRAKKAGVSVVIAAGNDGAYGSGHAAPLAENPDYGLVASPSTASGAISVASYNNSNITTEVMNVIGNDSSLPLYRSKVPVTISESDQDFEIGKSYDYVFAGLGKEEDFATVDVAGKIALIKRGEITFIDKIKHAIAKGAVGALIFNNQDEPNLNMSLDKESKAIPSAFIPLSFGEELVKNNYQIQFNKQMGQIPNPAAKQLSDFSSWGLSVDGELKPDVAAPGGGIYSSINNGKYESKNGTSMAAPHVAGVAALVKQALRTKYPTKTPEEIESLIKNLIMSTAKPHFNEETKAYTSPRQQGAGLVDTHGAISTDLYVTGANGYGSLSLGNVGSTFTLPLILHNISDQDKTLTYVTEVNTDTVEEGHITLQPRSLEQIKGETITVKANSSLALTVTVDASKFHDELIKEMPNGYYLEGFVRFLDQAQEEVVSIPYVGFKGEWQNLAVLEKSIYELLKDNQNGFYFERVDDYMALGDSDATALVTDSSEDIISLNKREKRDPIILGSQLISQGASLITVDETGNVLLAFSPNDDKNQDIIGLKGVFLRNYRNLIASVYAADDQLLEHPIWQSEPAEGDKTYYSGNPRNKKSRIIDESIWDGTDQTGKSVPEGSYKYVVRYTPLVPGAKEQMVAFDVIVDRQYPVITTGTFDEKTRNFTPRTAIEEGGSGIRSEQVFYLAEGDDGLTYTSSEDDKEHYDNKVPIQPNEDGSYTLPEGIELAEVFYTVEDHAGNRQTLPLSEIVQADNQSGRVEIRLKDTEEGETLNTYFSYLIRDTAGKIIDPVFTPNGLISLPFGDYNVELFAYDKDHLKLVSSNILPIQVSDEKSYATLDFLVKPLTWAPVDIQFNQATPESLQVRLEDTEGRSFLLPLEKYVANTYGKDVPTGQYQLAVTLPEGLEILEEVKEVTVTPTGANFQRLTIIDKRPLLSLLEQLAPVTDQALYFNASAEKLTAFQESLAAAKEGAHQKQTQEVLDQLTAKLQAAFTALDGKETDFSKLQEALNNYRPVVASASYFNADSDKKLVYDTNYRMAQLLVNQEGITQKEVDAGLQQLLEAQGALNGQQTDARRLKELVGQDQELRTTAASYVFASNSKKASYEASLANAKAILADPAASQEEVNQALAALEAALADLDGRPANTANLENLVKAQNTFQQTSASFLFATDLAKDDYAKAIETAKSVLAKPLASQAEIDVAFHTLKQAVEKLDGVEPSKTNLDELVKAQGTFQQTSASFLFATASAQNDYAKAIETAKSVLAKPLASQAEIDAAFDTLKQAVEKLDGVEPSKTNLDELVKAQSSFQQTSASFLFATASAKNDYAKAIETAKSVLAKPLASQAEIDAAFNMLKQAKEELDGVEPSKTTLDELVKAQSAFQKTSVSFLFATSSAKDDYAKAIEAAKSVLAKPLASQAEIDAAFDTLKQAKEQLDGVEPSKTNLDELVKAQSAFQQTSASFLFATASAKNDYAKAIETAKSVLAKPLASQAEIDAAFHTLKQAVEQLDGVEPSKTNLDELVKAQSAFQQTSVSFLFATASAKDDYAKALEAAKSVLAKPLASQAEIDAAFDTLKQAVEKLDGVEPSKTNLDELVKSQSAFQQTSASFLFATSSAKDDYAKAIEAAKSVLAKPLASQAEIDAAFDTLKQAKEQLDGVEPSKTTLGELVKAQSAFQQTSTTFLFATASAKNDYAKAIETAKSVLAKPLASQAEIDAAFDTLKQAVEQLDGVEPQTQPIIIAKPAGNLTVLAKNLKKVNTSVPAVPVDQQTEHASTPTSITAQKTTLPNTGSQTMEILLVSLGFILLGFTVVLQKHKEQQ</sequence>
<dbReference type="PANTHER" id="PTHR43806">
    <property type="entry name" value="PEPTIDASE S8"/>
    <property type="match status" value="1"/>
</dbReference>
<keyword evidence="14" id="KW-0472">Membrane</keyword>
<evidence type="ECO:0000259" key="16">
    <source>
        <dbReference type="Pfam" id="PF00082"/>
    </source>
</evidence>
<evidence type="ECO:0000259" key="20">
    <source>
        <dbReference type="Pfam" id="PF06280"/>
    </source>
</evidence>
<evidence type="ECO:0008006" key="23">
    <source>
        <dbReference type="Google" id="ProtNLM"/>
    </source>
</evidence>
<dbReference type="InterPro" id="IPR013783">
    <property type="entry name" value="Ig-like_fold"/>
</dbReference>
<feature type="signal peptide" evidence="15">
    <location>
        <begin position="1"/>
        <end position="33"/>
    </location>
</feature>
<feature type="domain" description="Gram-positive cocci surface proteins LPxTG" evidence="17">
    <location>
        <begin position="2052"/>
        <end position="2088"/>
    </location>
</feature>
<dbReference type="SUPFAM" id="SSF46997">
    <property type="entry name" value="Bacterial immunoglobulin/albumin-binding domains"/>
    <property type="match status" value="1"/>
</dbReference>
<keyword evidence="5 15" id="KW-0732">Signal</keyword>
<dbReference type="InterPro" id="IPR003137">
    <property type="entry name" value="PA_domain"/>
</dbReference>
<dbReference type="Gene3D" id="1.20.1270.90">
    <property type="entry name" value="AF1782-like"/>
    <property type="match status" value="3"/>
</dbReference>
<evidence type="ECO:0000256" key="8">
    <source>
        <dbReference type="ARBA" id="ARBA00022825"/>
    </source>
</evidence>
<dbReference type="Pfam" id="PF00082">
    <property type="entry name" value="Peptidase_S8"/>
    <property type="match status" value="1"/>
</dbReference>
<feature type="domain" description="Peptidase S8/S53" evidence="16">
    <location>
        <begin position="124"/>
        <end position="588"/>
    </location>
</feature>
<dbReference type="GO" id="GO:0006508">
    <property type="term" value="P:proteolysis"/>
    <property type="evidence" value="ECO:0007669"/>
    <property type="project" value="UniProtKB-KW"/>
</dbReference>
<dbReference type="Gene3D" id="1.20.1270.70">
    <property type="entry name" value="Designed single chain three-helix bundle"/>
    <property type="match status" value="4"/>
</dbReference>
<keyword evidence="14" id="KW-0812">Transmembrane</keyword>
<evidence type="ECO:0000313" key="22">
    <source>
        <dbReference type="Proteomes" id="UP000660801"/>
    </source>
</evidence>
<feature type="domain" description="C5a peptidase/Subtilisin-like protease SBT2-like Fn3-like" evidence="20">
    <location>
        <begin position="612"/>
        <end position="720"/>
    </location>
</feature>
<keyword evidence="7 11" id="KW-0378">Hydrolase</keyword>
<evidence type="ECO:0000256" key="7">
    <source>
        <dbReference type="ARBA" id="ARBA00022801"/>
    </source>
</evidence>
<dbReference type="NCBIfam" id="TIGR01168">
    <property type="entry name" value="YSIRK_signal"/>
    <property type="match status" value="1"/>
</dbReference>
<protein>
    <recommendedName>
        <fullName evidence="23">C5a peptidase</fullName>
    </recommendedName>
</protein>
<keyword evidence="4 11" id="KW-0645">Protease</keyword>
<dbReference type="InterPro" id="IPR022398">
    <property type="entry name" value="Peptidase_S8_His-AS"/>
</dbReference>
<dbReference type="InterPro" id="IPR009063">
    <property type="entry name" value="Ig/albumin-bd_sf"/>
</dbReference>
<dbReference type="CDD" id="cd07475">
    <property type="entry name" value="Peptidases_S8_C5a_Peptidase"/>
    <property type="match status" value="1"/>
</dbReference>
<dbReference type="Pfam" id="PF06280">
    <property type="entry name" value="fn3_5"/>
    <property type="match status" value="1"/>
</dbReference>
<evidence type="ECO:0000256" key="2">
    <source>
        <dbReference type="ARBA" id="ARBA00022512"/>
    </source>
</evidence>
<evidence type="ECO:0000256" key="11">
    <source>
        <dbReference type="PROSITE-ProRule" id="PRU01240"/>
    </source>
</evidence>
<dbReference type="InterPro" id="IPR005877">
    <property type="entry name" value="YSIRK_signal_dom"/>
</dbReference>
<dbReference type="InterPro" id="IPR036852">
    <property type="entry name" value="Peptidase_S8/S53_dom_sf"/>
</dbReference>
<dbReference type="InterPro" id="IPR019931">
    <property type="entry name" value="LPXTG_anchor"/>
</dbReference>
<feature type="domain" description="YSIRK Gram-positive signal peptide" evidence="19">
    <location>
        <begin position="2"/>
        <end position="21"/>
    </location>
</feature>
<evidence type="ECO:0000256" key="6">
    <source>
        <dbReference type="ARBA" id="ARBA00022737"/>
    </source>
</evidence>
<dbReference type="SUPFAM" id="SSF52025">
    <property type="entry name" value="PA domain"/>
    <property type="match status" value="1"/>
</dbReference>
<dbReference type="CDD" id="cd02133">
    <property type="entry name" value="PA_C5a_like"/>
    <property type="match status" value="1"/>
</dbReference>
<dbReference type="PANTHER" id="PTHR43806:SF11">
    <property type="entry name" value="CEREVISIN-RELATED"/>
    <property type="match status" value="1"/>
</dbReference>
<dbReference type="InterPro" id="IPR050131">
    <property type="entry name" value="Peptidase_S8_subtilisin-like"/>
</dbReference>